<dbReference type="GO" id="GO:0008270">
    <property type="term" value="F:zinc ion binding"/>
    <property type="evidence" value="ECO:0007669"/>
    <property type="project" value="UniProtKB-KW"/>
</dbReference>
<dbReference type="InterPro" id="IPR050143">
    <property type="entry name" value="TRIM/RBCC"/>
</dbReference>
<accession>A0A8C3S2V3</accession>
<dbReference type="SUPFAM" id="SSF57850">
    <property type="entry name" value="RING/U-box"/>
    <property type="match status" value="2"/>
</dbReference>
<evidence type="ECO:0000256" key="3">
    <source>
        <dbReference type="ARBA" id="ARBA00022833"/>
    </source>
</evidence>
<dbReference type="InterPro" id="IPR043136">
    <property type="entry name" value="B30.2/SPRY_sf"/>
</dbReference>
<evidence type="ECO:0000259" key="7">
    <source>
        <dbReference type="PROSITE" id="PS50119"/>
    </source>
</evidence>
<evidence type="ECO:0000256" key="4">
    <source>
        <dbReference type="PROSITE-ProRule" id="PRU00024"/>
    </source>
</evidence>
<keyword evidence="1" id="KW-0479">Metal-binding</keyword>
<name>A0A8C3S2V3_CHESE</name>
<dbReference type="PROSITE" id="PS50089">
    <property type="entry name" value="ZF_RING_2"/>
    <property type="match status" value="2"/>
</dbReference>
<dbReference type="PROSITE" id="PS50188">
    <property type="entry name" value="B302_SPRY"/>
    <property type="match status" value="1"/>
</dbReference>
<keyword evidence="10" id="KW-1185">Reference proteome</keyword>
<dbReference type="SMART" id="SM00336">
    <property type="entry name" value="BBOX"/>
    <property type="match status" value="2"/>
</dbReference>
<dbReference type="InterPro" id="IPR003879">
    <property type="entry name" value="Butyrophylin_SPRY"/>
</dbReference>
<dbReference type="InterPro" id="IPR000315">
    <property type="entry name" value="Znf_B-box"/>
</dbReference>
<feature type="domain" description="B box-type" evidence="7">
    <location>
        <begin position="105"/>
        <end position="146"/>
    </location>
</feature>
<dbReference type="Pfam" id="PF13765">
    <property type="entry name" value="PRY"/>
    <property type="match status" value="1"/>
</dbReference>
<dbReference type="Gene3D" id="3.30.160.60">
    <property type="entry name" value="Classic Zinc Finger"/>
    <property type="match status" value="2"/>
</dbReference>
<dbReference type="PANTHER" id="PTHR24103">
    <property type="entry name" value="E3 UBIQUITIN-PROTEIN LIGASE TRIM"/>
    <property type="match status" value="1"/>
</dbReference>
<feature type="domain" description="RING-type" evidence="6">
    <location>
        <begin position="349"/>
        <end position="390"/>
    </location>
</feature>
<dbReference type="CDD" id="cd19762">
    <property type="entry name" value="Bbox2_TRIM7-like"/>
    <property type="match status" value="2"/>
</dbReference>
<feature type="domain" description="B30.2/SPRY" evidence="8">
    <location>
        <begin position="540"/>
        <end position="732"/>
    </location>
</feature>
<dbReference type="PROSITE" id="PS00518">
    <property type="entry name" value="ZF_RING_1"/>
    <property type="match status" value="2"/>
</dbReference>
<organism evidence="9 10">
    <name type="scientific">Chelydra serpentina</name>
    <name type="common">Snapping turtle</name>
    <name type="synonym">Testudo serpentina</name>
    <dbReference type="NCBI Taxonomy" id="8475"/>
    <lineage>
        <taxon>Eukaryota</taxon>
        <taxon>Metazoa</taxon>
        <taxon>Chordata</taxon>
        <taxon>Craniata</taxon>
        <taxon>Vertebrata</taxon>
        <taxon>Euteleostomi</taxon>
        <taxon>Archelosauria</taxon>
        <taxon>Testudinata</taxon>
        <taxon>Testudines</taxon>
        <taxon>Cryptodira</taxon>
        <taxon>Durocryptodira</taxon>
        <taxon>Americhelydia</taxon>
        <taxon>Chelydroidea</taxon>
        <taxon>Chelydridae</taxon>
        <taxon>Chelydra</taxon>
    </lineage>
</organism>
<dbReference type="InterPro" id="IPR003877">
    <property type="entry name" value="SPRY_dom"/>
</dbReference>
<feature type="coiled-coil region" evidence="5">
    <location>
        <begin position="199"/>
        <end position="248"/>
    </location>
</feature>
<dbReference type="SMART" id="SM00184">
    <property type="entry name" value="RING"/>
    <property type="match status" value="2"/>
</dbReference>
<evidence type="ECO:0000259" key="6">
    <source>
        <dbReference type="PROSITE" id="PS50089"/>
    </source>
</evidence>
<dbReference type="Proteomes" id="UP000694403">
    <property type="component" value="Unplaced"/>
</dbReference>
<proteinExistence type="predicted"/>
<dbReference type="Pfam" id="PF00622">
    <property type="entry name" value="SPRY"/>
    <property type="match status" value="1"/>
</dbReference>
<keyword evidence="3" id="KW-0862">Zinc</keyword>
<dbReference type="PRINTS" id="PR01407">
    <property type="entry name" value="BUTYPHLNCDUF"/>
</dbReference>
<evidence type="ECO:0000256" key="1">
    <source>
        <dbReference type="ARBA" id="ARBA00022723"/>
    </source>
</evidence>
<evidence type="ECO:0000259" key="8">
    <source>
        <dbReference type="PROSITE" id="PS50188"/>
    </source>
</evidence>
<evidence type="ECO:0008006" key="11">
    <source>
        <dbReference type="Google" id="ProtNLM"/>
    </source>
</evidence>
<dbReference type="AlphaFoldDB" id="A0A8C3S2V3"/>
<protein>
    <recommendedName>
        <fullName evidence="11">Zinc finger protein RFP</fullName>
    </recommendedName>
</protein>
<dbReference type="InterPro" id="IPR006574">
    <property type="entry name" value="PRY"/>
</dbReference>
<evidence type="ECO:0000256" key="2">
    <source>
        <dbReference type="ARBA" id="ARBA00022771"/>
    </source>
</evidence>
<dbReference type="InterPro" id="IPR001841">
    <property type="entry name" value="Znf_RING"/>
</dbReference>
<dbReference type="InterPro" id="IPR001870">
    <property type="entry name" value="B30.2/SPRY"/>
</dbReference>
<evidence type="ECO:0000256" key="5">
    <source>
        <dbReference type="SAM" id="Coils"/>
    </source>
</evidence>
<dbReference type="Gene3D" id="3.30.40.10">
    <property type="entry name" value="Zinc/RING finger domain, C3HC4 (zinc finger)"/>
    <property type="match status" value="2"/>
</dbReference>
<reference evidence="9" key="1">
    <citation type="submission" date="2025-08" db="UniProtKB">
        <authorList>
            <consortium name="Ensembl"/>
        </authorList>
    </citation>
    <scope>IDENTIFICATION</scope>
</reference>
<dbReference type="InterPro" id="IPR017907">
    <property type="entry name" value="Znf_RING_CS"/>
</dbReference>
<dbReference type="Pfam" id="PF00643">
    <property type="entry name" value="zf-B_box"/>
    <property type="match status" value="2"/>
</dbReference>
<evidence type="ECO:0000313" key="10">
    <source>
        <dbReference type="Proteomes" id="UP000694403"/>
    </source>
</evidence>
<keyword evidence="2 4" id="KW-0863">Zinc-finger</keyword>
<dbReference type="Pfam" id="PF15227">
    <property type="entry name" value="zf-C3HC4_4"/>
    <property type="match status" value="2"/>
</dbReference>
<evidence type="ECO:0000313" key="9">
    <source>
        <dbReference type="Ensembl" id="ENSCSRP00000007667.1"/>
    </source>
</evidence>
<keyword evidence="5" id="KW-0175">Coiled coil</keyword>
<dbReference type="CDD" id="cd12888">
    <property type="entry name" value="SPRY_PRY_TRIM7_like"/>
    <property type="match status" value="1"/>
</dbReference>
<dbReference type="SUPFAM" id="SSF49899">
    <property type="entry name" value="Concanavalin A-like lectins/glucanases"/>
    <property type="match status" value="1"/>
</dbReference>
<dbReference type="Ensembl" id="ENSCSRT00000007914.1">
    <property type="protein sequence ID" value="ENSCSRP00000007667.1"/>
    <property type="gene ID" value="ENSCSRG00000005566.1"/>
</dbReference>
<dbReference type="PROSITE" id="PS50119">
    <property type="entry name" value="ZF_BBOX"/>
    <property type="match status" value="2"/>
</dbReference>
<dbReference type="InterPro" id="IPR013083">
    <property type="entry name" value="Znf_RING/FYVE/PHD"/>
</dbReference>
<dbReference type="SUPFAM" id="SSF57845">
    <property type="entry name" value="B-box zinc-binding domain"/>
    <property type="match status" value="2"/>
</dbReference>
<sequence>IAGSEPYWDISHQSLQGWNITNNPVESLQEEATCPICLEYFKDPLIIDCGHNFCRACIAQCWEGSATAASCPQCRETVQQGNLRPNRQLANMVEIAKGPSLQAAGGEKVCGEHQAALILFCEKDQTPICVICNRSRAHRAHKMVPIEEAAQEYKGKIQAGLKTLREDREKLLGFKETGEEKCQEYLERQKIVAEFQQLRQFLEEQERLLLAQLEKLDKAFVRIQNGKLTKLSEEISRLSELISELEGTCQKPASEILQVRLSRQEKPQELLNFISCLASVASSSAQVTTQSQHCKRAVAWSEREVLDLVTVWGDESSLSELRSKRRYANISGAMAAESPVESLQEVATCPVCLEYFTEPVSLECGHNFCRACISQCWEGSDTDISCPQCRETGQQRNLRPNRQLANVLEIAKRMSLQAAKETGGGGVCGEHQEALKLFCEEDQTPICVICRESRAHRAHTVVPIQEAAQEYKLSMKGPRAPSMSLTSPFPIFIQKQTQTERQKIVSEFQQLRQFLEEQERLLLAQLEKLDEEIVRLQNENVTKLSEEISRLSELISEMEGKCQKPASEFLQVRQGETEAPIPLVQGDTRQRLPNNPERFDYWPCVLGCEGFTSGRHCWEVEVGGRQYWAVGVARESVGRKGGISLSPEWGMWAVGRWLGQFQALTDPVTPLPLSRAPSRIRVCLDCDRRQVTFIDAGDEAPIFTFPPGSVPGERIRPWLWVGWGGARLRLCP</sequence>
<dbReference type="Gene3D" id="2.60.120.920">
    <property type="match status" value="1"/>
</dbReference>
<feature type="domain" description="B box-type" evidence="7">
    <location>
        <begin position="427"/>
        <end position="464"/>
    </location>
</feature>
<reference evidence="9" key="2">
    <citation type="submission" date="2025-09" db="UniProtKB">
        <authorList>
            <consortium name="Ensembl"/>
        </authorList>
    </citation>
    <scope>IDENTIFICATION</scope>
</reference>
<dbReference type="CDD" id="cd16594">
    <property type="entry name" value="RING-HC_TRIM7-like_C-IV"/>
    <property type="match status" value="2"/>
</dbReference>
<feature type="coiled-coil region" evidence="5">
    <location>
        <begin position="512"/>
        <end position="561"/>
    </location>
</feature>
<dbReference type="SMART" id="SM00449">
    <property type="entry name" value="SPRY"/>
    <property type="match status" value="1"/>
</dbReference>
<dbReference type="InterPro" id="IPR013320">
    <property type="entry name" value="ConA-like_dom_sf"/>
</dbReference>
<feature type="domain" description="RING-type" evidence="6">
    <location>
        <begin position="34"/>
        <end position="75"/>
    </location>
</feature>